<evidence type="ECO:0000256" key="1">
    <source>
        <dbReference type="SAM" id="MobiDB-lite"/>
    </source>
</evidence>
<comment type="caution">
    <text evidence="2">The sequence shown here is derived from an EMBL/GenBank/DDBJ whole genome shotgun (WGS) entry which is preliminary data.</text>
</comment>
<keyword evidence="3" id="KW-1185">Reference proteome</keyword>
<organism evidence="2 3">
    <name type="scientific">Argiope bruennichi</name>
    <name type="common">Wasp spider</name>
    <name type="synonym">Aranea bruennichi</name>
    <dbReference type="NCBI Taxonomy" id="94029"/>
    <lineage>
        <taxon>Eukaryota</taxon>
        <taxon>Metazoa</taxon>
        <taxon>Ecdysozoa</taxon>
        <taxon>Arthropoda</taxon>
        <taxon>Chelicerata</taxon>
        <taxon>Arachnida</taxon>
        <taxon>Araneae</taxon>
        <taxon>Araneomorphae</taxon>
        <taxon>Entelegynae</taxon>
        <taxon>Araneoidea</taxon>
        <taxon>Araneidae</taxon>
        <taxon>Argiope</taxon>
    </lineage>
</organism>
<feature type="region of interest" description="Disordered" evidence="1">
    <location>
        <begin position="49"/>
        <end position="68"/>
    </location>
</feature>
<feature type="region of interest" description="Disordered" evidence="1">
    <location>
        <begin position="101"/>
        <end position="124"/>
    </location>
</feature>
<evidence type="ECO:0000313" key="2">
    <source>
        <dbReference type="EMBL" id="KAF8785614.1"/>
    </source>
</evidence>
<dbReference type="AlphaFoldDB" id="A0A8T0F358"/>
<name>A0A8T0F358_ARGBR</name>
<evidence type="ECO:0000313" key="3">
    <source>
        <dbReference type="Proteomes" id="UP000807504"/>
    </source>
</evidence>
<protein>
    <submittedName>
        <fullName evidence="2">Uncharacterized protein</fullName>
    </submittedName>
</protein>
<reference evidence="2" key="2">
    <citation type="submission" date="2020-06" db="EMBL/GenBank/DDBJ databases">
        <authorList>
            <person name="Sheffer M."/>
        </authorList>
    </citation>
    <scope>NUCLEOTIDE SEQUENCE</scope>
</reference>
<reference evidence="2" key="1">
    <citation type="journal article" date="2020" name="bioRxiv">
        <title>Chromosome-level reference genome of the European wasp spider Argiope bruennichi: a resource for studies on range expansion and evolutionary adaptation.</title>
        <authorList>
            <person name="Sheffer M.M."/>
            <person name="Hoppe A."/>
            <person name="Krehenwinkel H."/>
            <person name="Uhl G."/>
            <person name="Kuss A.W."/>
            <person name="Jensen L."/>
            <person name="Jensen C."/>
            <person name="Gillespie R.G."/>
            <person name="Hoff K.J."/>
            <person name="Prost S."/>
        </authorList>
    </citation>
    <scope>NUCLEOTIDE SEQUENCE</scope>
</reference>
<gene>
    <name evidence="2" type="ORF">HNY73_011131</name>
</gene>
<sequence length="124" mass="13717">MPKISFLAITREDELICLARTAGTGFQLESMVFQTRHSSAFYVVTSATSQAKSPPPVPHPAYPSLGREGRYRRDPLSLLQRFVSKPAKAVAAIFGHEYKGHPTALKTHGNSSWLDARSKPSRHI</sequence>
<proteinExistence type="predicted"/>
<accession>A0A8T0F358</accession>
<dbReference type="Proteomes" id="UP000807504">
    <property type="component" value="Unassembled WGS sequence"/>
</dbReference>
<dbReference type="EMBL" id="JABXBU010000030">
    <property type="protein sequence ID" value="KAF8785614.1"/>
    <property type="molecule type" value="Genomic_DNA"/>
</dbReference>